<keyword evidence="5" id="KW-1185">Reference proteome</keyword>
<reference evidence="2" key="4">
    <citation type="journal article" date="2023" name="Microbiol. Resour. Announc.">
        <title>Complete Genome Sequence of Vulcanisaeta souniana Strain IC-059, a Hyperthermophilic Archaeon Isolated from Hot Spring Water in Japan.</title>
        <authorList>
            <person name="Kato S."/>
            <person name="Itoh T."/>
            <person name="Wu L."/>
            <person name="Ma J."/>
            <person name="Ohkuma M."/>
        </authorList>
    </citation>
    <scope>NUCLEOTIDE SEQUENCE</scope>
    <source>
        <strain evidence="2">JCM 11219</strain>
    </source>
</reference>
<protein>
    <recommendedName>
        <fullName evidence="6">PaREP5ab</fullName>
    </recommendedName>
</protein>
<organism evidence="3 4">
    <name type="scientific">Vulcanisaeta souniana JCM 11219</name>
    <dbReference type="NCBI Taxonomy" id="1293586"/>
    <lineage>
        <taxon>Archaea</taxon>
        <taxon>Thermoproteota</taxon>
        <taxon>Thermoprotei</taxon>
        <taxon>Thermoproteales</taxon>
        <taxon>Thermoproteaceae</taxon>
        <taxon>Vulcanisaeta</taxon>
    </lineage>
</organism>
<dbReference type="EMBL" id="AP026830">
    <property type="protein sequence ID" value="BDR92833.1"/>
    <property type="molecule type" value="Genomic_DNA"/>
</dbReference>
<evidence type="ECO:0000313" key="5">
    <source>
        <dbReference type="Proteomes" id="UP001060771"/>
    </source>
</evidence>
<dbReference type="RefSeq" id="WP_188603657.1">
    <property type="nucleotide sequence ID" value="NZ_AP026830.1"/>
</dbReference>
<keyword evidence="1" id="KW-0472">Membrane</keyword>
<name>A0A830EAZ4_9CREN</name>
<accession>A0A830EAZ4</accession>
<dbReference type="AlphaFoldDB" id="A0A830EAZ4"/>
<keyword evidence="1" id="KW-1133">Transmembrane helix</keyword>
<feature type="transmembrane region" description="Helical" evidence="1">
    <location>
        <begin position="6"/>
        <end position="27"/>
    </location>
</feature>
<dbReference type="SUPFAM" id="SSF57997">
    <property type="entry name" value="Tropomyosin"/>
    <property type="match status" value="1"/>
</dbReference>
<gene>
    <name evidence="3" type="ORF">GCM10007112_18140</name>
    <name evidence="2" type="ORF">Vsou_19260</name>
</gene>
<evidence type="ECO:0008006" key="6">
    <source>
        <dbReference type="Google" id="ProtNLM"/>
    </source>
</evidence>
<dbReference type="OrthoDB" id="28506at2157"/>
<reference evidence="3" key="1">
    <citation type="journal article" date="2014" name="Int. J. Syst. Evol. Microbiol.">
        <title>Complete genome sequence of Corynebacterium casei LMG S-19264T (=DSM 44701T), isolated from a smear-ripened cheese.</title>
        <authorList>
            <consortium name="US DOE Joint Genome Institute (JGI-PGF)"/>
            <person name="Walter F."/>
            <person name="Albersmeier A."/>
            <person name="Kalinowski J."/>
            <person name="Ruckert C."/>
        </authorList>
    </citation>
    <scope>NUCLEOTIDE SEQUENCE</scope>
    <source>
        <strain evidence="3">JCM 11219</strain>
    </source>
</reference>
<dbReference type="EMBL" id="BMNM01000008">
    <property type="protein sequence ID" value="GGI81805.1"/>
    <property type="molecule type" value="Genomic_DNA"/>
</dbReference>
<evidence type="ECO:0000313" key="2">
    <source>
        <dbReference type="EMBL" id="BDR92833.1"/>
    </source>
</evidence>
<proteinExistence type="predicted"/>
<evidence type="ECO:0000313" key="3">
    <source>
        <dbReference type="EMBL" id="GGI81805.1"/>
    </source>
</evidence>
<evidence type="ECO:0000313" key="4">
    <source>
        <dbReference type="Proteomes" id="UP000657075"/>
    </source>
</evidence>
<evidence type="ECO:0000256" key="1">
    <source>
        <dbReference type="SAM" id="Phobius"/>
    </source>
</evidence>
<reference evidence="5" key="3">
    <citation type="submission" date="2022-09" db="EMBL/GenBank/DDBJ databases">
        <title>Complete genome sequence of Vulcanisaeta souniana.</title>
        <authorList>
            <person name="Kato S."/>
            <person name="Itoh T."/>
            <person name="Ohkuma M."/>
        </authorList>
    </citation>
    <scope>NUCLEOTIDE SEQUENCE [LARGE SCALE GENOMIC DNA]</scope>
    <source>
        <strain evidence="5">JCM 11219</strain>
    </source>
</reference>
<sequence length="251" mass="29257">MDVSLILGVVGPVVTIVTILGTTLYWLGGKFKEIEMRFKEINEHFRQIDERFKQIDKRFEEIDGRFREIDKKFEKVDDRFDRLERDLKGYVDTRFGDLKGYVDSRINELKGYVDSKLIEFRNYVDGRFNRLVNIITGQNEFITEFLGFRGVLDSKDVSFVKAALHSMVVAATNPPTEAEKRRLLELIDKDELTLEEADELLQLARKFVMEYGDRGPDVWKMLWYASVMHGITLRKLEEKKSKEGQGRSPSG</sequence>
<dbReference type="GeneID" id="76207465"/>
<dbReference type="Proteomes" id="UP001060771">
    <property type="component" value="Chromosome"/>
</dbReference>
<dbReference type="Gene3D" id="1.20.5.2280">
    <property type="match status" value="1"/>
</dbReference>
<keyword evidence="1" id="KW-0812">Transmembrane</keyword>
<dbReference type="Proteomes" id="UP000657075">
    <property type="component" value="Unassembled WGS sequence"/>
</dbReference>
<reference evidence="3" key="2">
    <citation type="submission" date="2020-09" db="EMBL/GenBank/DDBJ databases">
        <authorList>
            <person name="Sun Q."/>
            <person name="Ohkuma M."/>
        </authorList>
    </citation>
    <scope>NUCLEOTIDE SEQUENCE</scope>
    <source>
        <strain evidence="3">JCM 11219</strain>
    </source>
</reference>